<protein>
    <submittedName>
        <fullName evidence="2">Uncharacterized protein</fullName>
    </submittedName>
</protein>
<dbReference type="Proteomes" id="UP000604083">
    <property type="component" value="Unassembled WGS sequence"/>
</dbReference>
<gene>
    <name evidence="2" type="ORF">JIN78_02175</name>
</gene>
<comment type="caution">
    <text evidence="2">The sequence shown here is derived from an EMBL/GenBank/DDBJ whole genome shotgun (WGS) entry which is preliminary data.</text>
</comment>
<accession>A0A934RLB0</accession>
<keyword evidence="3" id="KW-1185">Reference proteome</keyword>
<sequence length="435" mass="47488">MNPRSIAYLSIWGLSVGAAYFAGKSLTPTDSAEGASVQATKSVRANVSGGSAPGTTPDSTTSRSSAQARLEAAPMVRKGSSPEEMMADIALSEDPLERTNALLALIDSLDPSQFESVVASFRDLGITRERWGEYRMLLTAWAKVDPQNALTYASENTDGTFARNTILATWAATNPEGAIAWAEANHDNPDEANPWLVGVIEGLAPHDLGRATALMETMPRSRQRGDALESILSNMLARNPEDAKNWSATITDDVLRAGAYAMTAEAIARKDAEEAATWLAGTGDIDALNRVGEDIVEDWYRQSPEAATQWVTNLPPEAISEGAEGVIDNMVREDPVNSALWLSDLMTTHPDTNFDSAVDELVRGSTRRDPELAATWVSAYRDEGHRNRNYHRVLGDWNNQDSQAAKAWMQQNIDSLPNSIRRRFLEQDQQPNNGQ</sequence>
<proteinExistence type="predicted"/>
<name>A0A934RLB0_9BACT</name>
<evidence type="ECO:0000313" key="3">
    <source>
        <dbReference type="Proteomes" id="UP000604083"/>
    </source>
</evidence>
<evidence type="ECO:0000256" key="1">
    <source>
        <dbReference type="SAM" id="MobiDB-lite"/>
    </source>
</evidence>
<dbReference type="AlphaFoldDB" id="A0A934RLB0"/>
<evidence type="ECO:0000313" key="2">
    <source>
        <dbReference type="EMBL" id="MBK1832855.1"/>
    </source>
</evidence>
<organism evidence="2 3">
    <name type="scientific">Roseibacillus ishigakijimensis</name>
    <dbReference type="NCBI Taxonomy" id="454146"/>
    <lineage>
        <taxon>Bacteria</taxon>
        <taxon>Pseudomonadati</taxon>
        <taxon>Verrucomicrobiota</taxon>
        <taxon>Verrucomicrobiia</taxon>
        <taxon>Verrucomicrobiales</taxon>
        <taxon>Verrucomicrobiaceae</taxon>
        <taxon>Roseibacillus</taxon>
    </lineage>
</organism>
<dbReference type="EMBL" id="JAENIO010000003">
    <property type="protein sequence ID" value="MBK1832855.1"/>
    <property type="molecule type" value="Genomic_DNA"/>
</dbReference>
<dbReference type="RefSeq" id="WP_200390289.1">
    <property type="nucleotide sequence ID" value="NZ_JAENIO010000003.1"/>
</dbReference>
<feature type="region of interest" description="Disordered" evidence="1">
    <location>
        <begin position="46"/>
        <end position="65"/>
    </location>
</feature>
<reference evidence="2" key="1">
    <citation type="submission" date="2021-01" db="EMBL/GenBank/DDBJ databases">
        <title>Modified the classification status of verrucomicrobia.</title>
        <authorList>
            <person name="Feng X."/>
        </authorList>
    </citation>
    <scope>NUCLEOTIDE SEQUENCE</scope>
    <source>
        <strain evidence="2">KCTC 12986</strain>
    </source>
</reference>